<protein>
    <submittedName>
        <fullName evidence="2">Uncharacterized protein</fullName>
    </submittedName>
</protein>
<keyword evidence="3" id="KW-1185">Reference proteome</keyword>
<evidence type="ECO:0000256" key="1">
    <source>
        <dbReference type="SAM" id="Phobius"/>
    </source>
</evidence>
<dbReference type="EMBL" id="MLBF01000075">
    <property type="protein sequence ID" value="OLN26521.1"/>
    <property type="molecule type" value="Genomic_DNA"/>
</dbReference>
<keyword evidence="1" id="KW-0472">Membrane</keyword>
<keyword evidence="1" id="KW-0812">Transmembrane</keyword>
<accession>A0A1Q8QGT5</accession>
<evidence type="ECO:0000313" key="2">
    <source>
        <dbReference type="EMBL" id="OLN26521.1"/>
    </source>
</evidence>
<organism evidence="2 3">
    <name type="scientific">Desulfosporosinus metallidurans</name>
    <dbReference type="NCBI Taxonomy" id="1888891"/>
    <lineage>
        <taxon>Bacteria</taxon>
        <taxon>Bacillati</taxon>
        <taxon>Bacillota</taxon>
        <taxon>Clostridia</taxon>
        <taxon>Eubacteriales</taxon>
        <taxon>Desulfitobacteriaceae</taxon>
        <taxon>Desulfosporosinus</taxon>
    </lineage>
</organism>
<dbReference type="Proteomes" id="UP000186102">
    <property type="component" value="Unassembled WGS sequence"/>
</dbReference>
<comment type="caution">
    <text evidence="2">The sequence shown here is derived from an EMBL/GenBank/DDBJ whole genome shotgun (WGS) entry which is preliminary data.</text>
</comment>
<dbReference type="AlphaFoldDB" id="A0A1Q8QGT5"/>
<sequence length="43" mass="4963">MPIGLDYLFRRSEMSLERTLPIAFGLAAGASFYDLVWLKKKKE</sequence>
<reference evidence="2 3" key="1">
    <citation type="submission" date="2016-09" db="EMBL/GenBank/DDBJ databases">
        <title>Complete genome of Desulfosporosinus sp. OL.</title>
        <authorList>
            <person name="Mardanov A."/>
            <person name="Beletsky A."/>
            <person name="Panova A."/>
            <person name="Karnachuk O."/>
            <person name="Ravin N."/>
        </authorList>
    </citation>
    <scope>NUCLEOTIDE SEQUENCE [LARGE SCALE GENOMIC DNA]</scope>
    <source>
        <strain evidence="2 3">OL</strain>
    </source>
</reference>
<proteinExistence type="predicted"/>
<gene>
    <name evidence="2" type="ORF">DSOL_4946</name>
</gene>
<evidence type="ECO:0000313" key="3">
    <source>
        <dbReference type="Proteomes" id="UP000186102"/>
    </source>
</evidence>
<feature type="transmembrane region" description="Helical" evidence="1">
    <location>
        <begin position="20"/>
        <end position="38"/>
    </location>
</feature>
<name>A0A1Q8QGT5_9FIRM</name>
<keyword evidence="1" id="KW-1133">Transmembrane helix</keyword>